<dbReference type="AlphaFoldDB" id="A0A066UK14"/>
<organism evidence="2 3">
    <name type="scientific">Vibrio fortis</name>
    <dbReference type="NCBI Taxonomy" id="212667"/>
    <lineage>
        <taxon>Bacteria</taxon>
        <taxon>Pseudomonadati</taxon>
        <taxon>Pseudomonadota</taxon>
        <taxon>Gammaproteobacteria</taxon>
        <taxon>Vibrionales</taxon>
        <taxon>Vibrionaceae</taxon>
        <taxon>Vibrio</taxon>
    </lineage>
</organism>
<dbReference type="Pfam" id="PF11286">
    <property type="entry name" value="DUF3087"/>
    <property type="match status" value="1"/>
</dbReference>
<proteinExistence type="predicted"/>
<sequence length="174" mass="19771">MELQKINKEEYRKKMNVLLIGLVASLAISAIGFGTLLIELFGVKESISGESTGNFHLNLFGVVLAIALNAFIASKIKTHPYLNEAVYVWNLKQIHNQIYRKLKKIKAAADEGNRNALTVLYFYYTTQKQVYELDNNTLTMNSVDSSIDHIKKEAEKWSFELSLSDFSKELVAEF</sequence>
<feature type="transmembrane region" description="Helical" evidence="1">
    <location>
        <begin position="17"/>
        <end position="43"/>
    </location>
</feature>
<accession>A0A066UK14</accession>
<comment type="caution">
    <text evidence="2">The sequence shown here is derived from an EMBL/GenBank/DDBJ whole genome shotgun (WGS) entry which is preliminary data.</text>
</comment>
<dbReference type="OrthoDB" id="6118114at2"/>
<feature type="transmembrane region" description="Helical" evidence="1">
    <location>
        <begin position="55"/>
        <end position="73"/>
    </location>
</feature>
<dbReference type="EMBL" id="JFFR01000033">
    <property type="protein sequence ID" value="KDN26172.1"/>
    <property type="molecule type" value="Genomic_DNA"/>
</dbReference>
<reference evidence="2 3" key="1">
    <citation type="submission" date="2014-02" db="EMBL/GenBank/DDBJ databases">
        <title>Vibrio fortis Dalian14 Genome Sequencing.</title>
        <authorList>
            <person name="Wang Y."/>
            <person name="Song L."/>
            <person name="Liu G."/>
            <person name="Ding J."/>
        </authorList>
    </citation>
    <scope>NUCLEOTIDE SEQUENCE [LARGE SCALE GENOMIC DNA]</scope>
    <source>
        <strain evidence="2 3">Dalian14</strain>
    </source>
</reference>
<keyword evidence="1" id="KW-1133">Transmembrane helix</keyword>
<gene>
    <name evidence="2" type="ORF">VFDL14_09745</name>
</gene>
<evidence type="ECO:0000256" key="1">
    <source>
        <dbReference type="SAM" id="Phobius"/>
    </source>
</evidence>
<keyword evidence="3" id="KW-1185">Reference proteome</keyword>
<keyword evidence="1" id="KW-0472">Membrane</keyword>
<dbReference type="InterPro" id="IPR021438">
    <property type="entry name" value="DUF3087"/>
</dbReference>
<evidence type="ECO:0000313" key="3">
    <source>
        <dbReference type="Proteomes" id="UP000027219"/>
    </source>
</evidence>
<evidence type="ECO:0000313" key="2">
    <source>
        <dbReference type="EMBL" id="KDN26172.1"/>
    </source>
</evidence>
<dbReference type="Proteomes" id="UP000027219">
    <property type="component" value="Unassembled WGS sequence"/>
</dbReference>
<dbReference type="RefSeq" id="WP_032553405.1">
    <property type="nucleotide sequence ID" value="NZ_JFFR01000033.1"/>
</dbReference>
<keyword evidence="1" id="KW-0812">Transmembrane</keyword>
<name>A0A066UK14_9VIBR</name>
<protein>
    <submittedName>
        <fullName evidence="2">Mdr</fullName>
    </submittedName>
</protein>
<dbReference type="STRING" id="212667.VFDL14_09745"/>